<feature type="transmembrane region" description="Helical" evidence="1">
    <location>
        <begin position="53"/>
        <end position="75"/>
    </location>
</feature>
<name>A0A8T5GEZ1_9ARCH</name>
<comment type="caution">
    <text evidence="2">The sequence shown here is derived from an EMBL/GenBank/DDBJ whole genome shotgun (WGS) entry which is preliminary data.</text>
</comment>
<evidence type="ECO:0000313" key="3">
    <source>
        <dbReference type="Proteomes" id="UP000722459"/>
    </source>
</evidence>
<organism evidence="2 3">
    <name type="scientific">Candidatus Iainarchaeum sp</name>
    <dbReference type="NCBI Taxonomy" id="3101447"/>
    <lineage>
        <taxon>Archaea</taxon>
        <taxon>Candidatus Iainarchaeota</taxon>
        <taxon>Candidatus Iainarchaeia</taxon>
        <taxon>Candidatus Iainarchaeales</taxon>
        <taxon>Candidatus Iainarchaeaceae</taxon>
        <taxon>Candidatus Iainarchaeum</taxon>
    </lineage>
</organism>
<gene>
    <name evidence="2" type="ORF">HON47_03015</name>
</gene>
<accession>A0A8T5GEZ1</accession>
<dbReference type="AlphaFoldDB" id="A0A8T5GEZ1"/>
<keyword evidence="1" id="KW-0472">Membrane</keyword>
<dbReference type="Proteomes" id="UP000722459">
    <property type="component" value="Unassembled WGS sequence"/>
</dbReference>
<reference evidence="2" key="1">
    <citation type="journal article" date="2021" name="ISME J.">
        <title>Mercury methylation by metabolically versatile and cosmopolitan marine bacteria.</title>
        <authorList>
            <person name="Lin H."/>
            <person name="Ascher D.B."/>
            <person name="Myung Y."/>
            <person name="Lamborg C.H."/>
            <person name="Hallam S.J."/>
            <person name="Gionfriddo C.M."/>
            <person name="Holt K.E."/>
            <person name="Moreau J.W."/>
        </authorList>
    </citation>
    <scope>NUCLEOTIDE SEQUENCE</scope>
    <source>
        <strain evidence="2">SI075_bin30</strain>
    </source>
</reference>
<sequence length="82" mass="9338">MVLFDLLKMTKEKILILVLLLVFLSPSYLNIGCITGICSSEIEVCACGFLPLEFFVTFVWVYVIAAFIVEFALMLRKIINKK</sequence>
<evidence type="ECO:0000313" key="2">
    <source>
        <dbReference type="EMBL" id="MBT4870519.1"/>
    </source>
</evidence>
<dbReference type="EMBL" id="JABJNZ010000040">
    <property type="protein sequence ID" value="MBT4870519.1"/>
    <property type="molecule type" value="Genomic_DNA"/>
</dbReference>
<protein>
    <submittedName>
        <fullName evidence="2">Uncharacterized protein</fullName>
    </submittedName>
</protein>
<evidence type="ECO:0000256" key="1">
    <source>
        <dbReference type="SAM" id="Phobius"/>
    </source>
</evidence>
<proteinExistence type="predicted"/>
<keyword evidence="1" id="KW-0812">Transmembrane</keyword>
<keyword evidence="1" id="KW-1133">Transmembrane helix</keyword>